<organism evidence="1 2">
    <name type="scientific">Pyrenophora teres f. teres</name>
    <dbReference type="NCBI Taxonomy" id="97479"/>
    <lineage>
        <taxon>Eukaryota</taxon>
        <taxon>Fungi</taxon>
        <taxon>Dikarya</taxon>
        <taxon>Ascomycota</taxon>
        <taxon>Pezizomycotina</taxon>
        <taxon>Dothideomycetes</taxon>
        <taxon>Pleosporomycetidae</taxon>
        <taxon>Pleosporales</taxon>
        <taxon>Pleosporineae</taxon>
        <taxon>Pleosporaceae</taxon>
        <taxon>Pyrenophora</taxon>
    </lineage>
</organism>
<gene>
    <name evidence="1" type="ORF">PTTW11_06787</name>
</gene>
<dbReference type="EMBL" id="HG992982">
    <property type="protein sequence ID" value="CAE7185325.1"/>
    <property type="molecule type" value="Genomic_DNA"/>
</dbReference>
<dbReference type="Proteomes" id="UP000472372">
    <property type="component" value="Chromosome 6"/>
</dbReference>
<proteinExistence type="predicted"/>
<name>A0A6S6W4Y9_9PLEO</name>
<reference evidence="1" key="1">
    <citation type="submission" date="2021-02" db="EMBL/GenBank/DDBJ databases">
        <authorList>
            <person name="Syme A R."/>
            <person name="Syme A R."/>
            <person name="Moolhuijzen P."/>
        </authorList>
    </citation>
    <scope>NUCLEOTIDE SEQUENCE</scope>
    <source>
        <strain evidence="1">W1-1</strain>
    </source>
</reference>
<evidence type="ECO:0000313" key="2">
    <source>
        <dbReference type="Proteomes" id="UP000472372"/>
    </source>
</evidence>
<dbReference type="AlphaFoldDB" id="A0A6S6W4Y9"/>
<protein>
    <submittedName>
        <fullName evidence="1">Uncharacterized protein</fullName>
    </submittedName>
</protein>
<accession>A0A6S6W4Y9</accession>
<evidence type="ECO:0000313" key="1">
    <source>
        <dbReference type="EMBL" id="CAE7185325.1"/>
    </source>
</evidence>
<sequence length="303" mass="34407">MSASIDTAVCYPSANGPPVRVNSFFTHLNLDVRCMIYDLLELPPVSNANLGLVLSCKQAYVETETSAVRNFNRLLKKTEAEVAELETTKAEHETMGIRLQTKGARLEVSPYPFTSKFSELRNLTIGVSWPIIQRPILIEQLLACHLSKLTLVAIDSNYLVWEDNGLELEPMKKDDFFHEVSSFFIFMAMPHSCVAGVGNPFRFYGYKAKSIELIWGTPPTQTTTNTFNPIHFGFQNRTAVEKANGRKFATVTGVFGHERGLVLLEYDGPWKKTFDDRSYQRTLKCWGYLWHTFRDTLIMANSN</sequence>